<feature type="compositionally biased region" description="Polar residues" evidence="1">
    <location>
        <begin position="84"/>
        <end position="101"/>
    </location>
</feature>
<sequence>MQTKGHDEDESFESDVEQGDCVLLLAPSIHSATEDACLDLLAFDDTSEENVLWVTYTRSPDTCIRDWLTRTGERPRNMRLVSVGDTTRSATAHAGSDTTSETGDEVVETLSNPSDLTGLGIKLSEILQGWDTFDGRTVACFDSLTALLQYADLQTVYKFLHVLTGRFAAADVTAHFHLDPDACDTQTVSTLTSLFDTVVEFDDGEWSVRSR</sequence>
<protein>
    <submittedName>
        <fullName evidence="2">DUF835 domain-containing protein</fullName>
    </submittedName>
</protein>
<reference evidence="2 3" key="1">
    <citation type="journal article" date="2019" name="Int. J. Syst. Evol. Microbiol.">
        <title>The Global Catalogue of Microorganisms (GCM) 10K type strain sequencing project: providing services to taxonomists for standard genome sequencing and annotation.</title>
        <authorList>
            <consortium name="The Broad Institute Genomics Platform"/>
            <consortium name="The Broad Institute Genome Sequencing Center for Infectious Disease"/>
            <person name="Wu L."/>
            <person name="Ma J."/>
        </authorList>
    </citation>
    <scope>NUCLEOTIDE SEQUENCE [LARGE SCALE GENOMIC DNA]</scope>
    <source>
        <strain evidence="2 3">XZYJ18</strain>
    </source>
</reference>
<evidence type="ECO:0000313" key="3">
    <source>
        <dbReference type="Proteomes" id="UP001595945"/>
    </source>
</evidence>
<organism evidence="2 3">
    <name type="scientific">Halorussus aquaticus</name>
    <dbReference type="NCBI Taxonomy" id="2953748"/>
    <lineage>
        <taxon>Archaea</taxon>
        <taxon>Methanobacteriati</taxon>
        <taxon>Methanobacteriota</taxon>
        <taxon>Stenosarchaea group</taxon>
        <taxon>Halobacteria</taxon>
        <taxon>Halobacteriales</taxon>
        <taxon>Haladaptataceae</taxon>
        <taxon>Halorussus</taxon>
    </lineage>
</organism>
<evidence type="ECO:0000256" key="1">
    <source>
        <dbReference type="SAM" id="MobiDB-lite"/>
    </source>
</evidence>
<dbReference type="EMBL" id="JBHSHT010000001">
    <property type="protein sequence ID" value="MFC4824896.1"/>
    <property type="molecule type" value="Genomic_DNA"/>
</dbReference>
<evidence type="ECO:0000313" key="2">
    <source>
        <dbReference type="EMBL" id="MFC4824896.1"/>
    </source>
</evidence>
<feature type="region of interest" description="Disordered" evidence="1">
    <location>
        <begin position="82"/>
        <end position="105"/>
    </location>
</feature>
<gene>
    <name evidence="2" type="ORF">ACFO9K_11560</name>
</gene>
<dbReference type="Proteomes" id="UP001595945">
    <property type="component" value="Unassembled WGS sequence"/>
</dbReference>
<dbReference type="RefSeq" id="WP_254269389.1">
    <property type="nucleotide sequence ID" value="NZ_CP100400.1"/>
</dbReference>
<dbReference type="InterPro" id="IPR055927">
    <property type="entry name" value="DUF7504"/>
</dbReference>
<dbReference type="GeneID" id="73044403"/>
<dbReference type="AlphaFoldDB" id="A0ABD5Q326"/>
<accession>A0ABD5Q326</accession>
<proteinExistence type="predicted"/>
<name>A0ABD5Q326_9EURY</name>
<dbReference type="Pfam" id="PF24336">
    <property type="entry name" value="DUF7504"/>
    <property type="match status" value="1"/>
</dbReference>
<comment type="caution">
    <text evidence="2">The sequence shown here is derived from an EMBL/GenBank/DDBJ whole genome shotgun (WGS) entry which is preliminary data.</text>
</comment>
<keyword evidence="3" id="KW-1185">Reference proteome</keyword>